<evidence type="ECO:0000313" key="2">
    <source>
        <dbReference type="Proteomes" id="UP000198697"/>
    </source>
</evidence>
<organism evidence="1 2">
    <name type="scientific">Hymenobacter actinosclerus</name>
    <dbReference type="NCBI Taxonomy" id="82805"/>
    <lineage>
        <taxon>Bacteria</taxon>
        <taxon>Pseudomonadati</taxon>
        <taxon>Bacteroidota</taxon>
        <taxon>Cytophagia</taxon>
        <taxon>Cytophagales</taxon>
        <taxon>Hymenobacteraceae</taxon>
        <taxon>Hymenobacter</taxon>
    </lineage>
</organism>
<dbReference type="AlphaFoldDB" id="A0A1I0H8Y7"/>
<name>A0A1I0H8Y7_9BACT</name>
<evidence type="ECO:0000313" key="1">
    <source>
        <dbReference type="EMBL" id="SET79286.1"/>
    </source>
</evidence>
<dbReference type="OrthoDB" id="877539at2"/>
<sequence length="209" mass="23792">MLTSSFVAAAQAPSKQFYELADGILGGLQSQAVSRLEKGDDGYYHWRNAPTDISTVRLLLLNHAYSDSHVSEGFISAKQGTEEYSILRKYFSERDIASFRQQLPAAHSFMFDQAYIKYDWVHVINQDTIRAIDGRTSKKGQIVSLDPRGDYLSTHYGNWQLFSISGMLFSEDGKRAMVEVGYGTSMDVWIYEKIKGQWRKKVAIYSMVE</sequence>
<reference evidence="2" key="1">
    <citation type="submission" date="2016-10" db="EMBL/GenBank/DDBJ databases">
        <authorList>
            <person name="Varghese N."/>
            <person name="Submissions S."/>
        </authorList>
    </citation>
    <scope>NUCLEOTIDE SEQUENCE [LARGE SCALE GENOMIC DNA]</scope>
    <source>
        <strain evidence="2">DSM 15310</strain>
    </source>
</reference>
<dbReference type="Proteomes" id="UP000198697">
    <property type="component" value="Unassembled WGS sequence"/>
</dbReference>
<protein>
    <submittedName>
        <fullName evidence="1">Uncharacterized protein</fullName>
    </submittedName>
</protein>
<gene>
    <name evidence="1" type="ORF">SAMN04487998_2773</name>
</gene>
<dbReference type="EMBL" id="FOHS01000003">
    <property type="protein sequence ID" value="SET79286.1"/>
    <property type="molecule type" value="Genomic_DNA"/>
</dbReference>
<accession>A0A1I0H8Y7</accession>
<keyword evidence="2" id="KW-1185">Reference proteome</keyword>
<proteinExistence type="predicted"/>